<dbReference type="AlphaFoldDB" id="A0A6A5V1B7"/>
<protein>
    <submittedName>
        <fullName evidence="2">Uncharacterized protein</fullName>
    </submittedName>
</protein>
<sequence length="51" mass="5766">MTTDLKSKLAEKEKEISALKEALEKTQDSFNSETELSQQTIAEQVSELHDL</sequence>
<gene>
    <name evidence="2" type="ORF">BU23DRAFT_557189</name>
</gene>
<dbReference type="Proteomes" id="UP000800036">
    <property type="component" value="Unassembled WGS sequence"/>
</dbReference>
<name>A0A6A5V1B7_9PLEO</name>
<proteinExistence type="predicted"/>
<keyword evidence="1" id="KW-0175">Coiled coil</keyword>
<organism evidence="2 3">
    <name type="scientific">Bimuria novae-zelandiae CBS 107.79</name>
    <dbReference type="NCBI Taxonomy" id="1447943"/>
    <lineage>
        <taxon>Eukaryota</taxon>
        <taxon>Fungi</taxon>
        <taxon>Dikarya</taxon>
        <taxon>Ascomycota</taxon>
        <taxon>Pezizomycotina</taxon>
        <taxon>Dothideomycetes</taxon>
        <taxon>Pleosporomycetidae</taxon>
        <taxon>Pleosporales</taxon>
        <taxon>Massarineae</taxon>
        <taxon>Didymosphaeriaceae</taxon>
        <taxon>Bimuria</taxon>
    </lineage>
</organism>
<reference evidence="2" key="1">
    <citation type="journal article" date="2020" name="Stud. Mycol.">
        <title>101 Dothideomycetes genomes: a test case for predicting lifestyles and emergence of pathogens.</title>
        <authorList>
            <person name="Haridas S."/>
            <person name="Albert R."/>
            <person name="Binder M."/>
            <person name="Bloem J."/>
            <person name="Labutti K."/>
            <person name="Salamov A."/>
            <person name="Andreopoulos B."/>
            <person name="Baker S."/>
            <person name="Barry K."/>
            <person name="Bills G."/>
            <person name="Bluhm B."/>
            <person name="Cannon C."/>
            <person name="Castanera R."/>
            <person name="Culley D."/>
            <person name="Daum C."/>
            <person name="Ezra D."/>
            <person name="Gonzalez J."/>
            <person name="Henrissat B."/>
            <person name="Kuo A."/>
            <person name="Liang C."/>
            <person name="Lipzen A."/>
            <person name="Lutzoni F."/>
            <person name="Magnuson J."/>
            <person name="Mondo S."/>
            <person name="Nolan M."/>
            <person name="Ohm R."/>
            <person name="Pangilinan J."/>
            <person name="Park H.-J."/>
            <person name="Ramirez L."/>
            <person name="Alfaro M."/>
            <person name="Sun H."/>
            <person name="Tritt A."/>
            <person name="Yoshinaga Y."/>
            <person name="Zwiers L.-H."/>
            <person name="Turgeon B."/>
            <person name="Goodwin S."/>
            <person name="Spatafora J."/>
            <person name="Crous P."/>
            <person name="Grigoriev I."/>
        </authorList>
    </citation>
    <scope>NUCLEOTIDE SEQUENCE</scope>
    <source>
        <strain evidence="2">CBS 107.79</strain>
    </source>
</reference>
<dbReference type="EMBL" id="ML976704">
    <property type="protein sequence ID" value="KAF1970019.1"/>
    <property type="molecule type" value="Genomic_DNA"/>
</dbReference>
<evidence type="ECO:0000256" key="1">
    <source>
        <dbReference type="SAM" id="Coils"/>
    </source>
</evidence>
<evidence type="ECO:0000313" key="2">
    <source>
        <dbReference type="EMBL" id="KAF1970019.1"/>
    </source>
</evidence>
<keyword evidence="3" id="KW-1185">Reference proteome</keyword>
<evidence type="ECO:0000313" key="3">
    <source>
        <dbReference type="Proteomes" id="UP000800036"/>
    </source>
</evidence>
<feature type="coiled-coil region" evidence="1">
    <location>
        <begin position="2"/>
        <end position="29"/>
    </location>
</feature>
<feature type="non-terminal residue" evidence="2">
    <location>
        <position position="51"/>
    </location>
</feature>
<accession>A0A6A5V1B7</accession>